<dbReference type="Proteomes" id="UP000196138">
    <property type="component" value="Chromosome"/>
</dbReference>
<dbReference type="OrthoDB" id="9181810at2"/>
<evidence type="ECO:0000256" key="1">
    <source>
        <dbReference type="SAM" id="SignalP"/>
    </source>
</evidence>
<organism evidence="2 3">
    <name type="scientific">Comamonas serinivorans</name>
    <dbReference type="NCBI Taxonomy" id="1082851"/>
    <lineage>
        <taxon>Bacteria</taxon>
        <taxon>Pseudomonadati</taxon>
        <taxon>Pseudomonadota</taxon>
        <taxon>Betaproteobacteria</taxon>
        <taxon>Burkholderiales</taxon>
        <taxon>Comamonadaceae</taxon>
        <taxon>Comamonas</taxon>
    </lineage>
</organism>
<dbReference type="KEGG" id="cser:CCO03_12630"/>
<accession>A0A1Y0EPL0</accession>
<dbReference type="EMBL" id="CP021455">
    <property type="protein sequence ID" value="ARU05418.1"/>
    <property type="molecule type" value="Genomic_DNA"/>
</dbReference>
<dbReference type="RefSeq" id="WP_087281564.1">
    <property type="nucleotide sequence ID" value="NZ_CP021455.1"/>
</dbReference>
<protein>
    <recommendedName>
        <fullName evidence="4">Entericidin EcnAB</fullName>
    </recommendedName>
</protein>
<feature type="chain" id="PRO_5012620802" description="Entericidin EcnAB" evidence="1">
    <location>
        <begin position="19"/>
        <end position="70"/>
    </location>
</feature>
<dbReference type="PROSITE" id="PS51257">
    <property type="entry name" value="PROKAR_LIPOPROTEIN"/>
    <property type="match status" value="1"/>
</dbReference>
<feature type="signal peptide" evidence="1">
    <location>
        <begin position="1"/>
        <end position="18"/>
    </location>
</feature>
<keyword evidence="1" id="KW-0732">Signal</keyword>
<name>A0A1Y0EPL0_9BURK</name>
<evidence type="ECO:0000313" key="3">
    <source>
        <dbReference type="Proteomes" id="UP000196138"/>
    </source>
</evidence>
<evidence type="ECO:0000313" key="2">
    <source>
        <dbReference type="EMBL" id="ARU05418.1"/>
    </source>
</evidence>
<proteinExistence type="predicted"/>
<keyword evidence="3" id="KW-1185">Reference proteome</keyword>
<reference evidence="2 3" key="1">
    <citation type="submission" date="2017-05" db="EMBL/GenBank/DDBJ databases">
        <authorList>
            <person name="Song R."/>
            <person name="Chenine A.L."/>
            <person name="Ruprecht R.M."/>
        </authorList>
    </citation>
    <scope>NUCLEOTIDE SEQUENCE [LARGE SCALE GENOMIC DNA]</scope>
    <source>
        <strain evidence="2 3">DSM 26136</strain>
    </source>
</reference>
<evidence type="ECO:0008006" key="4">
    <source>
        <dbReference type="Google" id="ProtNLM"/>
    </source>
</evidence>
<sequence length="70" mass="7003">MKALTAAAIVLATLGLTACNTWEGAKQDARVVGDKTVDGTKKVGRAVGTGLEKAGEGISGAGETVKDKSE</sequence>
<dbReference type="AlphaFoldDB" id="A0A1Y0EPL0"/>
<gene>
    <name evidence="2" type="ORF">CCO03_12630</name>
</gene>